<organism evidence="1 2">
    <name type="scientific">Brachyspira innocens</name>
    <dbReference type="NCBI Taxonomy" id="13264"/>
    <lineage>
        <taxon>Bacteria</taxon>
        <taxon>Pseudomonadati</taxon>
        <taxon>Spirochaetota</taxon>
        <taxon>Spirochaetia</taxon>
        <taxon>Brachyspirales</taxon>
        <taxon>Brachyspiraceae</taxon>
        <taxon>Brachyspira</taxon>
    </lineage>
</organism>
<protein>
    <submittedName>
        <fullName evidence="1">Uncharacterized protein</fullName>
    </submittedName>
</protein>
<dbReference type="RefSeq" id="WP_304385753.1">
    <property type="nucleotide sequence ID" value="NZ_JAUPBL010000078.1"/>
</dbReference>
<keyword evidence="2" id="KW-1185">Reference proteome</keyword>
<accession>A0ABT8Z0E2</accession>
<evidence type="ECO:0000313" key="2">
    <source>
        <dbReference type="Proteomes" id="UP001175147"/>
    </source>
</evidence>
<evidence type="ECO:0000313" key="1">
    <source>
        <dbReference type="EMBL" id="MDO7021606.1"/>
    </source>
</evidence>
<comment type="caution">
    <text evidence="1">The sequence shown here is derived from an EMBL/GenBank/DDBJ whole genome shotgun (WGS) entry which is preliminary data.</text>
</comment>
<proteinExistence type="predicted"/>
<dbReference type="Proteomes" id="UP001175147">
    <property type="component" value="Unassembled WGS sequence"/>
</dbReference>
<gene>
    <name evidence="1" type="ORF">Q5M86_12575</name>
</gene>
<reference evidence="1" key="1">
    <citation type="submission" date="2023-07" db="EMBL/GenBank/DDBJ databases">
        <title>Mucosal microbiota of week-old chicken and adult hens.</title>
        <authorList>
            <person name="Volf J."/>
            <person name="Karasova D."/>
            <person name="Crhanova M."/>
            <person name="Faldynova M."/>
            <person name="Prikrylova H."/>
            <person name="Zeman M."/>
            <person name="Babak V."/>
            <person name="Rajova J."/>
            <person name="Rychlik I."/>
        </authorList>
    </citation>
    <scope>NUCLEOTIDE SEQUENCE</scope>
    <source>
        <strain evidence="1">ET902</strain>
    </source>
</reference>
<dbReference type="EMBL" id="JAUPBM010000243">
    <property type="protein sequence ID" value="MDO7021606.1"/>
    <property type="molecule type" value="Genomic_DNA"/>
</dbReference>
<sequence length="148" mass="15952">MSLSLFTMSCAKSVAAPDVIEGTVGLEELTSTQLQSALQSIPPITDTTGVTFDFSQGYISPSSGYYSFSVNSSGFANASQANILTELKRVLNEYQGDVTFTPSPSWDSDTTSSYNRTLTVQITSSAYNVPSNLKTVKIQLYLMGGTWQ</sequence>
<name>A0ABT8Z0E2_9SPIR</name>